<dbReference type="Proteomes" id="UP000053825">
    <property type="component" value="Unassembled WGS sequence"/>
</dbReference>
<sequence length="232" mass="26317">MPNHFRDAFFDVGLLSDQVLKRQVAYQFLLLGEQPQLPQDFYCSLPYSQVALKRIIPISTENALRAKRPCSPGRRTKRDQGSTERSHSPYLIFVYDPHTSGCRPLHVYHTPTPVITPTLSTQVRSSRGALSLTRAELKKKYRKRVRRGGIKRRDRRLRAIAKKLEDELARKSADKTPDTPVEMPDIPVETSDIPVEAPDLPVEAPNLPEPEVITLTVSDDVTSRDNVELALR</sequence>
<keyword evidence="3" id="KW-1185">Reference proteome</keyword>
<feature type="region of interest" description="Disordered" evidence="1">
    <location>
        <begin position="168"/>
        <end position="208"/>
    </location>
</feature>
<organism evidence="2 3">
    <name type="scientific">Habropoda laboriosa</name>
    <dbReference type="NCBI Taxonomy" id="597456"/>
    <lineage>
        <taxon>Eukaryota</taxon>
        <taxon>Metazoa</taxon>
        <taxon>Ecdysozoa</taxon>
        <taxon>Arthropoda</taxon>
        <taxon>Hexapoda</taxon>
        <taxon>Insecta</taxon>
        <taxon>Pterygota</taxon>
        <taxon>Neoptera</taxon>
        <taxon>Endopterygota</taxon>
        <taxon>Hymenoptera</taxon>
        <taxon>Apocrita</taxon>
        <taxon>Aculeata</taxon>
        <taxon>Apoidea</taxon>
        <taxon>Anthophila</taxon>
        <taxon>Apidae</taxon>
        <taxon>Habropoda</taxon>
    </lineage>
</organism>
<name>A0A0L7QKB9_9HYME</name>
<evidence type="ECO:0000313" key="3">
    <source>
        <dbReference type="Proteomes" id="UP000053825"/>
    </source>
</evidence>
<dbReference type="AlphaFoldDB" id="A0A0L7QKB9"/>
<evidence type="ECO:0000313" key="2">
    <source>
        <dbReference type="EMBL" id="KOC59062.1"/>
    </source>
</evidence>
<protein>
    <submittedName>
        <fullName evidence="2">Uncharacterized protein</fullName>
    </submittedName>
</protein>
<feature type="region of interest" description="Disordered" evidence="1">
    <location>
        <begin position="66"/>
        <end position="85"/>
    </location>
</feature>
<dbReference type="EMBL" id="KQ414954">
    <property type="protein sequence ID" value="KOC59062.1"/>
    <property type="molecule type" value="Genomic_DNA"/>
</dbReference>
<evidence type="ECO:0000256" key="1">
    <source>
        <dbReference type="SAM" id="MobiDB-lite"/>
    </source>
</evidence>
<feature type="compositionally biased region" description="Basic and acidic residues" evidence="1">
    <location>
        <begin position="168"/>
        <end position="177"/>
    </location>
</feature>
<proteinExistence type="predicted"/>
<reference evidence="2 3" key="1">
    <citation type="submission" date="2015-07" db="EMBL/GenBank/DDBJ databases">
        <title>The genome of Habropoda laboriosa.</title>
        <authorList>
            <person name="Pan H."/>
            <person name="Kapheim K."/>
        </authorList>
    </citation>
    <scope>NUCLEOTIDE SEQUENCE [LARGE SCALE GENOMIC DNA]</scope>
    <source>
        <strain evidence="2">0110345459</strain>
    </source>
</reference>
<gene>
    <name evidence="2" type="ORF">WH47_12655</name>
</gene>
<accession>A0A0L7QKB9</accession>